<feature type="domain" description="Pyridoxamine 5'-phosphate oxidase N-terminal" evidence="2">
    <location>
        <begin position="24"/>
        <end position="149"/>
    </location>
</feature>
<proteinExistence type="predicted"/>
<dbReference type="PANTHER" id="PTHR35176:SF2">
    <property type="entry name" value="F420H(2)-DEPENDENT REDUCTASE RV1155"/>
    <property type="match status" value="1"/>
</dbReference>
<dbReference type="InterPro" id="IPR011576">
    <property type="entry name" value="Pyridox_Oxase_N"/>
</dbReference>
<evidence type="ECO:0000313" key="3">
    <source>
        <dbReference type="EMBL" id="MBK9297315.1"/>
    </source>
</evidence>
<dbReference type="EMBL" id="JADJZA010000007">
    <property type="protein sequence ID" value="MBK9297315.1"/>
    <property type="molecule type" value="Genomic_DNA"/>
</dbReference>
<accession>A0A936TG44</accession>
<protein>
    <submittedName>
        <fullName evidence="3">PPOX class F420-dependent oxidoreductase</fullName>
    </submittedName>
</protein>
<comment type="caution">
    <text evidence="3">The sequence shown here is derived from an EMBL/GenBank/DDBJ whole genome shotgun (WGS) entry which is preliminary data.</text>
</comment>
<dbReference type="InterPro" id="IPR052019">
    <property type="entry name" value="F420H2_bilvrd_red/Heme_oxyg"/>
</dbReference>
<dbReference type="GO" id="GO:0016627">
    <property type="term" value="F:oxidoreductase activity, acting on the CH-CH group of donors"/>
    <property type="evidence" value="ECO:0007669"/>
    <property type="project" value="TreeGrafter"/>
</dbReference>
<dbReference type="InterPro" id="IPR012349">
    <property type="entry name" value="Split_barrel_FMN-bd"/>
</dbReference>
<dbReference type="SUPFAM" id="SSF50475">
    <property type="entry name" value="FMN-binding split barrel"/>
    <property type="match status" value="1"/>
</dbReference>
<sequence length="166" mass="18817">MVEIPRSDPRARYIARNEKVDRAALDEFIRERHRWILVTTRSDGRPQLSPLTGGLLPDGRLITSTYPERAKAANVRRRSQTSVLVLSDDWNGPWVQVDGSAEVLDLPEALDDFVAYYRSISGEHPDWDEYREAMTEQGKCLIRIEVTRWGPIASGGFPESMFAAEG</sequence>
<dbReference type="GO" id="GO:0070967">
    <property type="term" value="F:coenzyme F420 binding"/>
    <property type="evidence" value="ECO:0007669"/>
    <property type="project" value="TreeGrafter"/>
</dbReference>
<dbReference type="PANTHER" id="PTHR35176">
    <property type="entry name" value="HEME OXYGENASE HI_0854-RELATED"/>
    <property type="match status" value="1"/>
</dbReference>
<evidence type="ECO:0000259" key="2">
    <source>
        <dbReference type="Pfam" id="PF01243"/>
    </source>
</evidence>
<evidence type="ECO:0000313" key="4">
    <source>
        <dbReference type="Proteomes" id="UP000727993"/>
    </source>
</evidence>
<name>A0A936TG44_9ACTN</name>
<dbReference type="GO" id="GO:0005829">
    <property type="term" value="C:cytosol"/>
    <property type="evidence" value="ECO:0007669"/>
    <property type="project" value="TreeGrafter"/>
</dbReference>
<reference evidence="3 4" key="1">
    <citation type="submission" date="2020-10" db="EMBL/GenBank/DDBJ databases">
        <title>Connecting structure to function with the recovery of over 1000 high-quality activated sludge metagenome-assembled genomes encoding full-length rRNA genes using long-read sequencing.</title>
        <authorList>
            <person name="Singleton C.M."/>
            <person name="Petriglieri F."/>
            <person name="Kristensen J.M."/>
            <person name="Kirkegaard R.H."/>
            <person name="Michaelsen T.Y."/>
            <person name="Andersen M.H."/>
            <person name="Karst S.M."/>
            <person name="Dueholm M.S."/>
            <person name="Nielsen P.H."/>
            <person name="Albertsen M."/>
        </authorList>
    </citation>
    <scope>NUCLEOTIDE SEQUENCE [LARGE SCALE GENOMIC DNA]</scope>
    <source>
        <strain evidence="3">Lyne_18-Q3-R50-59_MAXAC.006</strain>
    </source>
</reference>
<dbReference type="AlphaFoldDB" id="A0A936TG44"/>
<dbReference type="Gene3D" id="2.30.110.10">
    <property type="entry name" value="Electron Transport, Fmn-binding Protein, Chain A"/>
    <property type="match status" value="1"/>
</dbReference>
<dbReference type="InterPro" id="IPR019920">
    <property type="entry name" value="F420-binding_dom_put"/>
</dbReference>
<dbReference type="NCBIfam" id="TIGR03618">
    <property type="entry name" value="Rv1155_F420"/>
    <property type="match status" value="1"/>
</dbReference>
<gene>
    <name evidence="3" type="ORF">IPN02_10895</name>
</gene>
<dbReference type="Pfam" id="PF01243">
    <property type="entry name" value="PNPOx_N"/>
    <property type="match status" value="1"/>
</dbReference>
<evidence type="ECO:0000256" key="1">
    <source>
        <dbReference type="ARBA" id="ARBA00023002"/>
    </source>
</evidence>
<keyword evidence="1" id="KW-0560">Oxidoreductase</keyword>
<organism evidence="3 4">
    <name type="scientific">Candidatus Neomicrothrix subdominans</name>
    <dbReference type="NCBI Taxonomy" id="2954438"/>
    <lineage>
        <taxon>Bacteria</taxon>
        <taxon>Bacillati</taxon>
        <taxon>Actinomycetota</taxon>
        <taxon>Acidimicrobiia</taxon>
        <taxon>Acidimicrobiales</taxon>
        <taxon>Microthrixaceae</taxon>
        <taxon>Candidatus Neomicrothrix</taxon>
    </lineage>
</organism>
<dbReference type="Proteomes" id="UP000727993">
    <property type="component" value="Unassembled WGS sequence"/>
</dbReference>